<dbReference type="EMBL" id="BOMM01000022">
    <property type="protein sequence ID" value="GIE10965.1"/>
    <property type="molecule type" value="Genomic_DNA"/>
</dbReference>
<keyword evidence="3" id="KW-1185">Reference proteome</keyword>
<dbReference type="AlphaFoldDB" id="A0A919MFV3"/>
<accession>A0A919MFV3</accession>
<feature type="transmembrane region" description="Helical" evidence="1">
    <location>
        <begin position="117"/>
        <end position="142"/>
    </location>
</feature>
<evidence type="ECO:0000313" key="3">
    <source>
        <dbReference type="Proteomes" id="UP000598174"/>
    </source>
</evidence>
<evidence type="ECO:0000313" key="2">
    <source>
        <dbReference type="EMBL" id="GIE10965.1"/>
    </source>
</evidence>
<proteinExistence type="predicted"/>
<feature type="transmembrane region" description="Helical" evidence="1">
    <location>
        <begin position="187"/>
        <end position="204"/>
    </location>
</feature>
<feature type="transmembrane region" description="Helical" evidence="1">
    <location>
        <begin position="88"/>
        <end position="111"/>
    </location>
</feature>
<organism evidence="2 3">
    <name type="scientific">Paractinoplanes ferrugineus</name>
    <dbReference type="NCBI Taxonomy" id="113564"/>
    <lineage>
        <taxon>Bacteria</taxon>
        <taxon>Bacillati</taxon>
        <taxon>Actinomycetota</taxon>
        <taxon>Actinomycetes</taxon>
        <taxon>Micromonosporales</taxon>
        <taxon>Micromonosporaceae</taxon>
        <taxon>Paractinoplanes</taxon>
    </lineage>
</organism>
<feature type="transmembrane region" description="Helical" evidence="1">
    <location>
        <begin position="163"/>
        <end position="181"/>
    </location>
</feature>
<dbReference type="PROSITE" id="PS51257">
    <property type="entry name" value="PROKAR_LIPOPROTEIN"/>
    <property type="match status" value="1"/>
</dbReference>
<dbReference type="Proteomes" id="UP000598174">
    <property type="component" value="Unassembled WGS sequence"/>
</dbReference>
<reference evidence="2" key="1">
    <citation type="submission" date="2021-01" db="EMBL/GenBank/DDBJ databases">
        <title>Whole genome shotgun sequence of Actinoplanes ferrugineus NBRC 15555.</title>
        <authorList>
            <person name="Komaki H."/>
            <person name="Tamura T."/>
        </authorList>
    </citation>
    <scope>NUCLEOTIDE SEQUENCE</scope>
    <source>
        <strain evidence="2">NBRC 15555</strain>
    </source>
</reference>
<feature type="transmembrane region" description="Helical" evidence="1">
    <location>
        <begin position="47"/>
        <end position="67"/>
    </location>
</feature>
<keyword evidence="1" id="KW-0812">Transmembrane</keyword>
<gene>
    <name evidence="2" type="ORF">Afe05nite_28050</name>
</gene>
<feature type="transmembrane region" description="Helical" evidence="1">
    <location>
        <begin position="12"/>
        <end position="35"/>
    </location>
</feature>
<evidence type="ECO:0000256" key="1">
    <source>
        <dbReference type="SAM" id="Phobius"/>
    </source>
</evidence>
<name>A0A919MFV3_9ACTN</name>
<protein>
    <recommendedName>
        <fullName evidence="4">Ferredoxin-NADPH reductase</fullName>
    </recommendedName>
</protein>
<sequence length="223" mass="23358">MTAVKQRLGPLFELAYAGLMTNVLLTLACAPLVALLMTTDPARSWPLLAALTPLAGPALCGAFAVLAKHADGTPVRTFGRVWRASARRAVPLVAVAATTVVVLAVDLRYAWGRQVGALVIPMLVVAMILVSATTLLALVVLAERPAVRLRDACRVSLYLAVRHWYLTLFSLAVLGLLEALLSTRPAIALGLAAAPLLYVVWAGSRFSLNAAMPPASAASEGAA</sequence>
<evidence type="ECO:0008006" key="4">
    <source>
        <dbReference type="Google" id="ProtNLM"/>
    </source>
</evidence>
<keyword evidence="1" id="KW-1133">Transmembrane helix</keyword>
<keyword evidence="1" id="KW-0472">Membrane</keyword>
<comment type="caution">
    <text evidence="2">The sequence shown here is derived from an EMBL/GenBank/DDBJ whole genome shotgun (WGS) entry which is preliminary data.</text>
</comment>